<dbReference type="EMBL" id="FQXC01000005">
    <property type="protein sequence ID" value="SHH93809.1"/>
    <property type="molecule type" value="Genomic_DNA"/>
</dbReference>
<evidence type="ECO:0000259" key="5">
    <source>
        <dbReference type="Pfam" id="PF01636"/>
    </source>
</evidence>
<dbReference type="InterPro" id="IPR005814">
    <property type="entry name" value="Aminotrans_3"/>
</dbReference>
<evidence type="ECO:0000313" key="6">
    <source>
        <dbReference type="EMBL" id="SHH93809.1"/>
    </source>
</evidence>
<keyword evidence="6" id="KW-0808">Transferase</keyword>
<accession>A0A1M5X1W9</accession>
<dbReference type="CDD" id="cd00610">
    <property type="entry name" value="OAT_like"/>
    <property type="match status" value="1"/>
</dbReference>
<dbReference type="AlphaFoldDB" id="A0A1M5X1W9"/>
<feature type="domain" description="Aminoglycoside phosphotransferase" evidence="5">
    <location>
        <begin position="30"/>
        <end position="270"/>
    </location>
</feature>
<dbReference type="InterPro" id="IPR011009">
    <property type="entry name" value="Kinase-like_dom_sf"/>
</dbReference>
<dbReference type="GO" id="GO:0016829">
    <property type="term" value="F:lyase activity"/>
    <property type="evidence" value="ECO:0007669"/>
    <property type="project" value="UniProtKB-KW"/>
</dbReference>
<dbReference type="InterPro" id="IPR049704">
    <property type="entry name" value="Aminotrans_3_PPA_site"/>
</dbReference>
<comment type="similarity">
    <text evidence="2">Belongs to the class-III pyridoxal-phosphate-dependent aminotransferase family.</text>
</comment>
<sequence length="1008" mass="110594">MCCLRPDLLTVRHWKDLLHQHWGISVDLTRLDGEYDLNFLAETDNGVGYVLKAMRPDCPPWLVDMQVAALAHIARRDPDLPVPRVMPSVSGSEVLTLSDEHGQYRLVWLIERLPGRCYAKAQPKTARLVQQLGEVLGRTAHALEDFAHPGLARDFKWDLMRASWIAEHLDMIPDAGRRALLSSALAGFETISHALRTLPQQAIHNDANDYNILVAGELGDQRISGLIDFGDMCSGPRICDLAIAAAYVVLDHPQPDRALEALVEGYHDVYPLTGVELDLLWPLIRMRLAVSVVNSHLMAVETPDDPYVVISQAPAWRFLETFPEPPKLLSPRLRAACGLPVSDAAGRVLAWLDNARGGFAPIIGADLADAQLHALSVEASTCPQNPFDMTPTEAARLGEENGPAGEVWLGYYLEPRLIYTAPAFRLGPWKASNRRTVHLAADVFAPAGTPLRAPLEGEVAAIENRTDHLDYGGVIVLRHVTPEGDTFHTLYGHLDPSCLETLKPGDRVAKGAVFCHLGGIHQNGGWAPHLHIQLALTIDGIGDDWPGVCDPDDIALWEAVCPNPAALLNLPDDMLRYRPTDRQAVLAARKAHFGGNLSLSYAEPVMLVRGWRHHLFDEWGRPYLDAYNNVPHVGHAHPRIQAVAADQLRRVNTNTRYLHPAQTEFAEALLSKLPDNLQVCYFVNSGTEANELALRLARAHTGGKGIVTPDHGYHGNSTGTVAISAYKFNKPGGVGKADWVELFEVADDYRGSFRRDDPDRARKFADLVDPAIAALTERAQGLAGFIAETFPSVGGQIIPPPGYLPAVYEKIRAAGGVCIADEVQTGLGRLGEHYFGFEQQEVRPDIVVLGKPIGNGHPIGVVVTTREIADSFNNGIEFFSTFGGSTLSCRLGREVLQIVEDEALQENARLAGARLIEGLNTLEKRYDCIGDVRGMGLFVGVELVRPDGSQATEICRFVKNRMRDHRILIGSEGSHDNILKIRPPLTIEMDDIDMILTALDEVLAEVTV</sequence>
<dbReference type="SUPFAM" id="SSF51261">
    <property type="entry name" value="Duplicated hybrid motif"/>
    <property type="match status" value="1"/>
</dbReference>
<dbReference type="InterPro" id="IPR011055">
    <property type="entry name" value="Dup_hybrid_motif"/>
</dbReference>
<dbReference type="Pfam" id="PF00202">
    <property type="entry name" value="Aminotran_3"/>
    <property type="match status" value="1"/>
</dbReference>
<feature type="domain" description="M23ase beta-sheet core" evidence="4">
    <location>
        <begin position="437"/>
        <end position="534"/>
    </location>
</feature>
<protein>
    <submittedName>
        <fullName evidence="6">Hydroxylysine kinase /5-phosphonooxy-L-lysine phospho-lyase apoenzyme</fullName>
    </submittedName>
</protein>
<dbReference type="InterPro" id="IPR002575">
    <property type="entry name" value="Aminoglycoside_PTrfase"/>
</dbReference>
<dbReference type="NCBIfam" id="NF004799">
    <property type="entry name" value="PRK06148.1"/>
    <property type="match status" value="1"/>
</dbReference>
<keyword evidence="3" id="KW-0663">Pyridoxal phosphate</keyword>
<dbReference type="Gene3D" id="3.90.1200.10">
    <property type="match status" value="1"/>
</dbReference>
<dbReference type="PANTHER" id="PTHR45688">
    <property type="match status" value="1"/>
</dbReference>
<keyword evidence="7" id="KW-1185">Reference proteome</keyword>
<evidence type="ECO:0000313" key="7">
    <source>
        <dbReference type="Proteomes" id="UP000184221"/>
    </source>
</evidence>
<dbReference type="STRING" id="996342.SAMN05443551_3668"/>
<dbReference type="PROSITE" id="PS00600">
    <property type="entry name" value="AA_TRANSFER_CLASS_3"/>
    <property type="match status" value="1"/>
</dbReference>
<gene>
    <name evidence="6" type="ORF">SAMN05443551_3668</name>
</gene>
<dbReference type="Pfam" id="PF01636">
    <property type="entry name" value="APH"/>
    <property type="match status" value="1"/>
</dbReference>
<dbReference type="InterPro" id="IPR015422">
    <property type="entry name" value="PyrdxlP-dep_Trfase_small"/>
</dbReference>
<dbReference type="GO" id="GO:0016301">
    <property type="term" value="F:kinase activity"/>
    <property type="evidence" value="ECO:0007669"/>
    <property type="project" value="UniProtKB-KW"/>
</dbReference>
<dbReference type="InterPro" id="IPR016047">
    <property type="entry name" value="M23ase_b-sheet_dom"/>
</dbReference>
<keyword evidence="6" id="KW-0418">Kinase</keyword>
<dbReference type="Gene3D" id="3.90.1150.10">
    <property type="entry name" value="Aspartate Aminotransferase, domain 1"/>
    <property type="match status" value="1"/>
</dbReference>
<dbReference type="GO" id="GO:0030170">
    <property type="term" value="F:pyridoxal phosphate binding"/>
    <property type="evidence" value="ECO:0007669"/>
    <property type="project" value="InterPro"/>
</dbReference>
<reference evidence="6 7" key="1">
    <citation type="submission" date="2016-11" db="EMBL/GenBank/DDBJ databases">
        <authorList>
            <person name="Jaros S."/>
            <person name="Januszkiewicz K."/>
            <person name="Wedrychowicz H."/>
        </authorList>
    </citation>
    <scope>NUCLEOTIDE SEQUENCE [LARGE SCALE GENOMIC DNA]</scope>
    <source>
        <strain evidence="6 7">DSM 29431</strain>
    </source>
</reference>
<dbReference type="Pfam" id="PF01551">
    <property type="entry name" value="Peptidase_M23"/>
    <property type="match status" value="1"/>
</dbReference>
<keyword evidence="6" id="KW-0456">Lyase</keyword>
<dbReference type="InterPro" id="IPR015424">
    <property type="entry name" value="PyrdxlP-dep_Trfase"/>
</dbReference>
<dbReference type="RefSeq" id="WP_143152734.1">
    <property type="nucleotide sequence ID" value="NZ_FQXC01000005.1"/>
</dbReference>
<dbReference type="Proteomes" id="UP000184221">
    <property type="component" value="Unassembled WGS sequence"/>
</dbReference>
<evidence type="ECO:0000256" key="1">
    <source>
        <dbReference type="ARBA" id="ARBA00001933"/>
    </source>
</evidence>
<dbReference type="CDD" id="cd12797">
    <property type="entry name" value="M23_peptidase"/>
    <property type="match status" value="1"/>
</dbReference>
<dbReference type="SUPFAM" id="SSF53383">
    <property type="entry name" value="PLP-dependent transferases"/>
    <property type="match status" value="1"/>
</dbReference>
<evidence type="ECO:0000256" key="3">
    <source>
        <dbReference type="ARBA" id="ARBA00022898"/>
    </source>
</evidence>
<dbReference type="GO" id="GO:0008483">
    <property type="term" value="F:transaminase activity"/>
    <property type="evidence" value="ECO:0007669"/>
    <property type="project" value="InterPro"/>
</dbReference>
<proteinExistence type="inferred from homology"/>
<dbReference type="Gene3D" id="2.70.70.10">
    <property type="entry name" value="Glucose Permease (Domain IIA)"/>
    <property type="match status" value="1"/>
</dbReference>
<dbReference type="InterPro" id="IPR015421">
    <property type="entry name" value="PyrdxlP-dep_Trfase_major"/>
</dbReference>
<dbReference type="Gene3D" id="3.40.640.10">
    <property type="entry name" value="Type I PLP-dependent aspartate aminotransferase-like (Major domain)"/>
    <property type="match status" value="1"/>
</dbReference>
<dbReference type="SUPFAM" id="SSF56112">
    <property type="entry name" value="Protein kinase-like (PK-like)"/>
    <property type="match status" value="1"/>
</dbReference>
<dbReference type="OrthoDB" id="9801834at2"/>
<evidence type="ECO:0000259" key="4">
    <source>
        <dbReference type="Pfam" id="PF01551"/>
    </source>
</evidence>
<comment type="cofactor">
    <cofactor evidence="1">
        <name>pyridoxal 5'-phosphate</name>
        <dbReference type="ChEBI" id="CHEBI:597326"/>
    </cofactor>
</comment>
<evidence type="ECO:0000256" key="2">
    <source>
        <dbReference type="ARBA" id="ARBA00008954"/>
    </source>
</evidence>
<name>A0A1M5X1W9_9RHOB</name>
<dbReference type="PANTHER" id="PTHR45688:SF13">
    <property type="entry name" value="ALANINE--GLYOXYLATE AMINOTRANSFERASE 2-LIKE"/>
    <property type="match status" value="1"/>
</dbReference>
<organism evidence="6 7">
    <name type="scientific">Marivita hallyeonensis</name>
    <dbReference type="NCBI Taxonomy" id="996342"/>
    <lineage>
        <taxon>Bacteria</taxon>
        <taxon>Pseudomonadati</taxon>
        <taxon>Pseudomonadota</taxon>
        <taxon>Alphaproteobacteria</taxon>
        <taxon>Rhodobacterales</taxon>
        <taxon>Roseobacteraceae</taxon>
        <taxon>Marivita</taxon>
    </lineage>
</organism>